<proteinExistence type="predicted"/>
<feature type="transmembrane region" description="Helical" evidence="2">
    <location>
        <begin position="26"/>
        <end position="46"/>
    </location>
</feature>
<evidence type="ECO:0000256" key="2">
    <source>
        <dbReference type="SAM" id="Phobius"/>
    </source>
</evidence>
<feature type="transmembrane region" description="Helical" evidence="2">
    <location>
        <begin position="53"/>
        <end position="76"/>
    </location>
</feature>
<reference evidence="5" key="1">
    <citation type="submission" date="2016-10" db="EMBL/GenBank/DDBJ databases">
        <authorList>
            <person name="Varghese N."/>
            <person name="Submissions S."/>
        </authorList>
    </citation>
    <scope>NUCLEOTIDE SEQUENCE [LARGE SCALE GENOMIC DNA]</scope>
    <source>
        <strain evidence="5">DSM 22951</strain>
    </source>
</reference>
<gene>
    <name evidence="4" type="ORF">SAMN04489750_0693</name>
</gene>
<dbReference type="EMBL" id="UESZ01000001">
    <property type="protein sequence ID" value="SSA33413.1"/>
    <property type="molecule type" value="Genomic_DNA"/>
</dbReference>
<dbReference type="AlphaFoldDB" id="A0A2Y9C100"/>
<keyword evidence="2" id="KW-0812">Transmembrane</keyword>
<dbReference type="InterPro" id="IPR052016">
    <property type="entry name" value="Bact_Sigma-Reg"/>
</dbReference>
<organism evidence="4 5">
    <name type="scientific">Branchiibius hedensis</name>
    <dbReference type="NCBI Taxonomy" id="672460"/>
    <lineage>
        <taxon>Bacteria</taxon>
        <taxon>Bacillati</taxon>
        <taxon>Actinomycetota</taxon>
        <taxon>Actinomycetes</taxon>
        <taxon>Micrococcales</taxon>
        <taxon>Dermacoccaceae</taxon>
        <taxon>Branchiibius</taxon>
    </lineage>
</organism>
<sequence length="365" mass="37775">MVIDAALAPRRLLGRDTTTPRPTRDWAMVAIIVVLTASITALVLRFPHSVSYAAFVFVAVAAAAVLHGTQLLASYVALGVAGVSSSLLPQTPKHTMGSFLVVLAGTMGVLLVADRRRTEVGIPAAVGTSMLVDLRERLRAQGRLPVLPAGWNLDSCIAPAHGDSFSGDFVVADCPTAGTLEIAVVDVSGKGCTAGSRSLLLGGALSGLLGAVEPDRFLPSANQHLVRQGWSEGFATAIHAAIDLDTGRFSVGSAGHPAAVHFQAGRGRWQPVSGASGVLLGVLDRQGPADYPRAHGVMERGDALLLFTDGVIEAPGFDLLQGLDRLLGQADRAAATGFSGAAGRLCAAARSGETDDRAIVLLWRT</sequence>
<feature type="transmembrane region" description="Helical" evidence="2">
    <location>
        <begin position="96"/>
        <end position="113"/>
    </location>
</feature>
<dbReference type="PANTHER" id="PTHR43156:SF2">
    <property type="entry name" value="STAGE II SPORULATION PROTEIN E"/>
    <property type="match status" value="1"/>
</dbReference>
<dbReference type="PANTHER" id="PTHR43156">
    <property type="entry name" value="STAGE II SPORULATION PROTEIN E-RELATED"/>
    <property type="match status" value="1"/>
</dbReference>
<evidence type="ECO:0000256" key="1">
    <source>
        <dbReference type="ARBA" id="ARBA00022801"/>
    </source>
</evidence>
<dbReference type="Gene3D" id="3.60.40.10">
    <property type="entry name" value="PPM-type phosphatase domain"/>
    <property type="match status" value="1"/>
</dbReference>
<protein>
    <submittedName>
        <fullName evidence="4">Stage II sporulation protein E (SpoIIE)</fullName>
    </submittedName>
</protein>
<evidence type="ECO:0000259" key="3">
    <source>
        <dbReference type="SMART" id="SM00331"/>
    </source>
</evidence>
<dbReference type="Pfam" id="PF07228">
    <property type="entry name" value="SpoIIE"/>
    <property type="match status" value="1"/>
</dbReference>
<dbReference type="GO" id="GO:0016791">
    <property type="term" value="F:phosphatase activity"/>
    <property type="evidence" value="ECO:0007669"/>
    <property type="project" value="TreeGrafter"/>
</dbReference>
<dbReference type="RefSeq" id="WP_109684117.1">
    <property type="nucleotide sequence ID" value="NZ_QGDN01000001.1"/>
</dbReference>
<dbReference type="InterPro" id="IPR001932">
    <property type="entry name" value="PPM-type_phosphatase-like_dom"/>
</dbReference>
<dbReference type="OrthoDB" id="4935951at2"/>
<keyword evidence="1" id="KW-0378">Hydrolase</keyword>
<name>A0A2Y9C100_9MICO</name>
<keyword evidence="5" id="KW-1185">Reference proteome</keyword>
<evidence type="ECO:0000313" key="5">
    <source>
        <dbReference type="Proteomes" id="UP000250028"/>
    </source>
</evidence>
<dbReference type="SMART" id="SM00331">
    <property type="entry name" value="PP2C_SIG"/>
    <property type="match status" value="1"/>
</dbReference>
<dbReference type="Proteomes" id="UP000250028">
    <property type="component" value="Unassembled WGS sequence"/>
</dbReference>
<dbReference type="InterPro" id="IPR036457">
    <property type="entry name" value="PPM-type-like_dom_sf"/>
</dbReference>
<accession>A0A2Y9C100</accession>
<keyword evidence="2" id="KW-1133">Transmembrane helix</keyword>
<evidence type="ECO:0000313" key="4">
    <source>
        <dbReference type="EMBL" id="SSA33413.1"/>
    </source>
</evidence>
<feature type="domain" description="PPM-type phosphatase" evidence="3">
    <location>
        <begin position="166"/>
        <end position="364"/>
    </location>
</feature>
<dbReference type="SUPFAM" id="SSF81606">
    <property type="entry name" value="PP2C-like"/>
    <property type="match status" value="1"/>
</dbReference>
<keyword evidence="2" id="KW-0472">Membrane</keyword>